<dbReference type="Gene3D" id="3.40.50.1460">
    <property type="match status" value="1"/>
</dbReference>
<dbReference type="AlphaFoldDB" id="A0A225D5W4"/>
<dbReference type="EMBL" id="NIDE01000019">
    <property type="protein sequence ID" value="OWK35024.1"/>
    <property type="molecule type" value="Genomic_DNA"/>
</dbReference>
<keyword evidence="2" id="KW-1185">Reference proteome</keyword>
<sequence>MNVADRWALVVAVDKYLDPALNGVTYAEASARAVADALAGAGWPKANQILLFGQQATKTVLESRLGKLKKAVRRGDDLLVFVTGKGFSRGGAGYLACWDTQADDLTDTAAAVADLFAALNATKAARVTVLLDVGETPLPSNPVPADTLPQLDVDQLHALFDDSARAVCLMACAPDEESYAPAALKKSAWAHLVADALSGRTAKAADAGGRVTARSLHDFVGDELPRTLRKHFGASAVQTPQLYGACPADAILADVSGRVGGAENGFLLDPARLSRVVFRSESSGRVKDLTGFRKSFQMPTSATPSARKFIARLAAEDVKADLDEVFAAVREQVGYKRKDLDVSTGGDGAGTLRTPDFEYTVSAGLDPADPARVTWTREVGQFADPGFVRGPGFEAVFGKLFDQLVFEFAVPVDVSGLVDRLEDRLPKGVKIHVASDGTTCDVALAGFAGRVTVGKDTLTVRGRGADSAGLLDQFLAFLQTVGPLGEPAALPPRKKA</sequence>
<dbReference type="Proteomes" id="UP000214646">
    <property type="component" value="Unassembled WGS sequence"/>
</dbReference>
<evidence type="ECO:0000313" key="2">
    <source>
        <dbReference type="Proteomes" id="UP000214646"/>
    </source>
</evidence>
<proteinExistence type="predicted"/>
<evidence type="ECO:0000313" key="1">
    <source>
        <dbReference type="EMBL" id="OWK35024.1"/>
    </source>
</evidence>
<protein>
    <submittedName>
        <fullName evidence="1">High-affnity carbon uptake protein Hat/HatR</fullName>
    </submittedName>
</protein>
<organism evidence="1 2">
    <name type="scientific">Fimbriiglobus ruber</name>
    <dbReference type="NCBI Taxonomy" id="1908690"/>
    <lineage>
        <taxon>Bacteria</taxon>
        <taxon>Pseudomonadati</taxon>
        <taxon>Planctomycetota</taxon>
        <taxon>Planctomycetia</taxon>
        <taxon>Gemmatales</taxon>
        <taxon>Gemmataceae</taxon>
        <taxon>Fimbriiglobus</taxon>
    </lineage>
</organism>
<reference evidence="2" key="1">
    <citation type="submission" date="2017-06" db="EMBL/GenBank/DDBJ databases">
        <title>Genome analysis of Fimbriiglobus ruber SP5, the first member of the order Planctomycetales with confirmed chitinolytic capability.</title>
        <authorList>
            <person name="Ravin N.V."/>
            <person name="Rakitin A.L."/>
            <person name="Ivanova A.A."/>
            <person name="Beletsky A.V."/>
            <person name="Kulichevskaya I.S."/>
            <person name="Mardanov A.V."/>
            <person name="Dedysh S.N."/>
        </authorList>
    </citation>
    <scope>NUCLEOTIDE SEQUENCE [LARGE SCALE GENOMIC DNA]</scope>
    <source>
        <strain evidence="2">SP5</strain>
    </source>
</reference>
<name>A0A225D5W4_9BACT</name>
<gene>
    <name evidence="1" type="ORF">FRUB_09866</name>
</gene>
<accession>A0A225D5W4</accession>
<comment type="caution">
    <text evidence="1">The sequence shown here is derived from an EMBL/GenBank/DDBJ whole genome shotgun (WGS) entry which is preliminary data.</text>
</comment>